<dbReference type="Proteomes" id="UP001596002">
    <property type="component" value="Unassembled WGS sequence"/>
</dbReference>
<evidence type="ECO:0000313" key="1">
    <source>
        <dbReference type="EMBL" id="MFC4769576.1"/>
    </source>
</evidence>
<protein>
    <submittedName>
        <fullName evidence="1">Uncharacterized protein</fullName>
    </submittedName>
</protein>
<reference evidence="2" key="1">
    <citation type="journal article" date="2019" name="Int. J. Syst. Evol. Microbiol.">
        <title>The Global Catalogue of Microorganisms (GCM) 10K type strain sequencing project: providing services to taxonomists for standard genome sequencing and annotation.</title>
        <authorList>
            <consortium name="The Broad Institute Genomics Platform"/>
            <consortium name="The Broad Institute Genome Sequencing Center for Infectious Disease"/>
            <person name="Wu L."/>
            <person name="Ma J."/>
        </authorList>
    </citation>
    <scope>NUCLEOTIDE SEQUENCE [LARGE SCALE GENOMIC DNA]</scope>
    <source>
        <strain evidence="2">WYCCWR 12678</strain>
    </source>
</reference>
<proteinExistence type="predicted"/>
<dbReference type="EMBL" id="JBHSHC010000138">
    <property type="protein sequence ID" value="MFC4769576.1"/>
    <property type="molecule type" value="Genomic_DNA"/>
</dbReference>
<keyword evidence="2" id="KW-1185">Reference proteome</keyword>
<gene>
    <name evidence="1" type="ORF">ACFO8Q_19790</name>
</gene>
<dbReference type="RefSeq" id="WP_380028259.1">
    <property type="nucleotide sequence ID" value="NZ_JBHSHC010000138.1"/>
</dbReference>
<name>A0ABV9Q515_9BACL</name>
<evidence type="ECO:0000313" key="2">
    <source>
        <dbReference type="Proteomes" id="UP001596002"/>
    </source>
</evidence>
<accession>A0ABV9Q515</accession>
<organism evidence="1 2">
    <name type="scientific">Effusibacillus consociatus</name>
    <dbReference type="NCBI Taxonomy" id="1117041"/>
    <lineage>
        <taxon>Bacteria</taxon>
        <taxon>Bacillati</taxon>
        <taxon>Bacillota</taxon>
        <taxon>Bacilli</taxon>
        <taxon>Bacillales</taxon>
        <taxon>Alicyclobacillaceae</taxon>
        <taxon>Effusibacillus</taxon>
    </lineage>
</organism>
<comment type="caution">
    <text evidence="1">The sequence shown here is derived from an EMBL/GenBank/DDBJ whole genome shotgun (WGS) entry which is preliminary data.</text>
</comment>
<sequence length="166" mass="17096">MYFNYDWREFYGGMPGGYPGGMPGGYPGGMPGGYPGGMPGGYPGGMPGGYPGAIPGGAYPGGMPGGYPGGIPGMGYPGGIPGMGYPGGGIPAGATQALAQQVLGEVSPLVQYFIFEQVVEKGSPRHAIREVAAIAFLMGRFGLTFPQARQIVESWETDEKFPGYVE</sequence>